<reference evidence="1" key="2">
    <citation type="journal article" date="2020" name="Nat. Commun.">
        <title>Large-scale genome sequencing of mycorrhizal fungi provides insights into the early evolution of symbiotic traits.</title>
        <authorList>
            <person name="Miyauchi S."/>
            <person name="Kiss E."/>
            <person name="Kuo A."/>
            <person name="Drula E."/>
            <person name="Kohler A."/>
            <person name="Sanchez-Garcia M."/>
            <person name="Morin E."/>
            <person name="Andreopoulos B."/>
            <person name="Barry K.W."/>
            <person name="Bonito G."/>
            <person name="Buee M."/>
            <person name="Carver A."/>
            <person name="Chen C."/>
            <person name="Cichocki N."/>
            <person name="Clum A."/>
            <person name="Culley D."/>
            <person name="Crous P.W."/>
            <person name="Fauchery L."/>
            <person name="Girlanda M."/>
            <person name="Hayes R.D."/>
            <person name="Keri Z."/>
            <person name="LaButti K."/>
            <person name="Lipzen A."/>
            <person name="Lombard V."/>
            <person name="Magnuson J."/>
            <person name="Maillard F."/>
            <person name="Murat C."/>
            <person name="Nolan M."/>
            <person name="Ohm R.A."/>
            <person name="Pangilinan J."/>
            <person name="Pereira M.F."/>
            <person name="Perotto S."/>
            <person name="Peter M."/>
            <person name="Pfister S."/>
            <person name="Riley R."/>
            <person name="Sitrit Y."/>
            <person name="Stielow J.B."/>
            <person name="Szollosi G."/>
            <person name="Zifcakova L."/>
            <person name="Stursova M."/>
            <person name="Spatafora J.W."/>
            <person name="Tedersoo L."/>
            <person name="Vaario L.M."/>
            <person name="Yamada A."/>
            <person name="Yan M."/>
            <person name="Wang P."/>
            <person name="Xu J."/>
            <person name="Bruns T."/>
            <person name="Baldrian P."/>
            <person name="Vilgalys R."/>
            <person name="Dunand C."/>
            <person name="Henrissat B."/>
            <person name="Grigoriev I.V."/>
            <person name="Hibbett D."/>
            <person name="Nagy L.G."/>
            <person name="Martin F.M."/>
        </authorList>
    </citation>
    <scope>NUCLEOTIDE SEQUENCE</scope>
    <source>
        <strain evidence="1">BED1</strain>
    </source>
</reference>
<evidence type="ECO:0000313" key="2">
    <source>
        <dbReference type="Proteomes" id="UP001194468"/>
    </source>
</evidence>
<keyword evidence="2" id="KW-1185">Reference proteome</keyword>
<feature type="non-terminal residue" evidence="1">
    <location>
        <position position="1"/>
    </location>
</feature>
<proteinExistence type="predicted"/>
<feature type="non-terminal residue" evidence="1">
    <location>
        <position position="71"/>
    </location>
</feature>
<dbReference type="EMBL" id="WHUW01000012">
    <property type="protein sequence ID" value="KAF8440513.1"/>
    <property type="molecule type" value="Genomic_DNA"/>
</dbReference>
<sequence length="71" mass="7991">ELQATVKLALGMRVLVTRNIDTQEDITNGARGTVVDIVLNADEPFHNDTYSSITHLQHPPSFILVELDYKR</sequence>
<accession>A0AAD4BV84</accession>
<protein>
    <recommendedName>
        <fullName evidence="3">DNA helicase</fullName>
    </recommendedName>
</protein>
<evidence type="ECO:0008006" key="3">
    <source>
        <dbReference type="Google" id="ProtNLM"/>
    </source>
</evidence>
<dbReference type="Proteomes" id="UP001194468">
    <property type="component" value="Unassembled WGS sequence"/>
</dbReference>
<name>A0AAD4BV84_BOLED</name>
<reference evidence="1" key="1">
    <citation type="submission" date="2019-10" db="EMBL/GenBank/DDBJ databases">
        <authorList>
            <consortium name="DOE Joint Genome Institute"/>
            <person name="Kuo A."/>
            <person name="Miyauchi S."/>
            <person name="Kiss E."/>
            <person name="Drula E."/>
            <person name="Kohler A."/>
            <person name="Sanchez-Garcia M."/>
            <person name="Andreopoulos B."/>
            <person name="Barry K.W."/>
            <person name="Bonito G."/>
            <person name="Buee M."/>
            <person name="Carver A."/>
            <person name="Chen C."/>
            <person name="Cichocki N."/>
            <person name="Clum A."/>
            <person name="Culley D."/>
            <person name="Crous P.W."/>
            <person name="Fauchery L."/>
            <person name="Girlanda M."/>
            <person name="Hayes R."/>
            <person name="Keri Z."/>
            <person name="LaButti K."/>
            <person name="Lipzen A."/>
            <person name="Lombard V."/>
            <person name="Magnuson J."/>
            <person name="Maillard F."/>
            <person name="Morin E."/>
            <person name="Murat C."/>
            <person name="Nolan M."/>
            <person name="Ohm R."/>
            <person name="Pangilinan J."/>
            <person name="Pereira M."/>
            <person name="Perotto S."/>
            <person name="Peter M."/>
            <person name="Riley R."/>
            <person name="Sitrit Y."/>
            <person name="Stielow B."/>
            <person name="Szollosi G."/>
            <person name="Zifcakova L."/>
            <person name="Stursova M."/>
            <person name="Spatafora J.W."/>
            <person name="Tedersoo L."/>
            <person name="Vaario L.-M."/>
            <person name="Yamada A."/>
            <person name="Yan M."/>
            <person name="Wang P."/>
            <person name="Xu J."/>
            <person name="Bruns T."/>
            <person name="Baldrian P."/>
            <person name="Vilgalys R."/>
            <person name="Henrissat B."/>
            <person name="Grigoriev I.V."/>
            <person name="Hibbett D."/>
            <person name="Nagy L.G."/>
            <person name="Martin F.M."/>
        </authorList>
    </citation>
    <scope>NUCLEOTIDE SEQUENCE</scope>
    <source>
        <strain evidence="1">BED1</strain>
    </source>
</reference>
<evidence type="ECO:0000313" key="1">
    <source>
        <dbReference type="EMBL" id="KAF8440513.1"/>
    </source>
</evidence>
<gene>
    <name evidence="1" type="ORF">L210DRAFT_821242</name>
</gene>
<dbReference type="AlphaFoldDB" id="A0AAD4BV84"/>
<organism evidence="1 2">
    <name type="scientific">Boletus edulis BED1</name>
    <dbReference type="NCBI Taxonomy" id="1328754"/>
    <lineage>
        <taxon>Eukaryota</taxon>
        <taxon>Fungi</taxon>
        <taxon>Dikarya</taxon>
        <taxon>Basidiomycota</taxon>
        <taxon>Agaricomycotina</taxon>
        <taxon>Agaricomycetes</taxon>
        <taxon>Agaricomycetidae</taxon>
        <taxon>Boletales</taxon>
        <taxon>Boletineae</taxon>
        <taxon>Boletaceae</taxon>
        <taxon>Boletoideae</taxon>
        <taxon>Boletus</taxon>
    </lineage>
</organism>
<comment type="caution">
    <text evidence="1">The sequence shown here is derived from an EMBL/GenBank/DDBJ whole genome shotgun (WGS) entry which is preliminary data.</text>
</comment>